<feature type="binding site" evidence="6">
    <location>
        <position position="938"/>
    </location>
    <ligand>
        <name>ATP</name>
        <dbReference type="ChEBI" id="CHEBI:30616"/>
    </ligand>
</feature>
<dbReference type="InterPro" id="IPR001828">
    <property type="entry name" value="ANF_lig-bd_rcpt"/>
</dbReference>
<dbReference type="InterPro" id="IPR011009">
    <property type="entry name" value="Kinase-like_dom_sf"/>
</dbReference>
<dbReference type="STRING" id="35570.A0A1I8NSL6"/>
<evidence type="ECO:0000256" key="2">
    <source>
        <dbReference type="ARBA" id="ARBA00022692"/>
    </source>
</evidence>
<dbReference type="GO" id="GO:0007169">
    <property type="term" value="P:cell surface receptor protein tyrosine kinase signaling pathway"/>
    <property type="evidence" value="ECO:0007669"/>
    <property type="project" value="TreeGrafter"/>
</dbReference>
<dbReference type="PANTHER" id="PTHR24416:SF489">
    <property type="entry name" value="PROTEIN KINASE DOMAIN-CONTAINING PROTEIN"/>
    <property type="match status" value="1"/>
</dbReference>
<reference evidence="9" key="1">
    <citation type="submission" date="2020-05" db="UniProtKB">
        <authorList>
            <consortium name="EnsemblMetazoa"/>
        </authorList>
    </citation>
    <scope>IDENTIFICATION</scope>
    <source>
        <strain evidence="9">USDA</strain>
    </source>
</reference>
<keyword evidence="2 7" id="KW-0812">Transmembrane</keyword>
<keyword evidence="3 7" id="KW-1133">Transmembrane helix</keyword>
<dbReference type="InterPro" id="IPR050122">
    <property type="entry name" value="RTK"/>
</dbReference>
<dbReference type="InterPro" id="IPR017441">
    <property type="entry name" value="Protein_kinase_ATP_BS"/>
</dbReference>
<keyword evidence="6" id="KW-0067">ATP-binding</keyword>
<dbReference type="Gene3D" id="1.10.510.10">
    <property type="entry name" value="Transferase(Phosphotransferase) domain 1"/>
    <property type="match status" value="1"/>
</dbReference>
<accession>A0A1I8NSL6</accession>
<sequence>MHLKSPYFGAKALIIKLFFAMAFMTVFGQIAASTKSEVNEFNQREEIQSNVYSFTCFTNKSEIPFSPNQEKIGLQITTWPSHQLITRIFAIFLREVLNYRNVSLFPIVFNEESKGNPQFEEQQRLSSTMDLMNNRYALMMNMGLWTPSQGHSRKPSNVLQAGISMTSGRFGWYTSPTYMNSTKEYLHYSIFLNRSNSLYEQFVIEDEDMGVLLQVSSDNYTSPLCNKIKCATLLAEFKNDTSFVKFQIRDMKAFLNVLWLGPSFRSQINRLYSKYTTGLSDKRLLIVHWTPSDVIDGENVYEHIAMPQCEELKSLWYSDCKYELTAVIKYYAKGISKYKRLMFALQKFWIRNLELKKLFQDLNKERRYIKESTLPERIYDMLACKWLQSNTDTYKTWVLKERITLSVGGIFPIVENSRGHQNIVQAVRMAASAINESNEILNNYNFRVHTNDGECKADIVMRTFIHYFNDPEVVGILGPACSETVEPIAGISRHTNMAVISYSAEGASFLDRQAYPFFFRTIGSNRQYEDLYISLMKELGWKRVAALTEDGQKYTEYISHMESTLKNNNFELIANKKFLSDVSPVLMNKYLDDLKKRRARIIIADIQNKYAAIAMCEAYKLEMTAHQGYVWFLPSWLSSDFQSLLVEGNNSCSIEELEDAFEGHFSITHSPYGNNETIMEENISIKQWRESYSARVHDVSMYTAFAYDAVWVYAKAVDKILTENKNSVETFRSKSMMTRLVDAIWETDFDGLSGRVRFGQGGSRITDLVVNQWRKNQSIEVGKFIPKIIGTRRNLRTNGGHLIIRTKSITWLPDGTPPGDGTYDCSFSSLAEFLDMDCEKASLAFTTLICFIAMVVISLISFLFWKRRYDKKLKRSAKIMKNFGIDLLSPSHINTLDKWEVPKENVVVNRILGKGAFGKVYGGDALIGPEGWTAVAVKTLRTEASTEDRLDFLSEAQAMKLFNHKNIVKLLGVCLQSEPIYSIMEFMLYGDLKTFLLARRHMVNEKINDDSDITPKRLTMYAMDVARGLAYLAQQKYVHRDIACRNCLVSSQRVVKIGDFGMARPTYESDYYRFNRKGMLPVRWMAPEALVLGMFTPASDVWAFGVVLFEIITFGSLPYQGLTNNQVLEYVKAGNCLDVPAGAKPQLEGLLKSCWNKDTKKRPTASEIVKYIAKYPSILTPCLDFPIGSVEMTESESDQLELLPKPRHSLQQINDDACKSTTTDKISSVICDGKTNDPVCIEMDQNSNKSGNGAELYNTILPTTPDGYSIMSPLISHSINHVYQQTP</sequence>
<dbReference type="InterPro" id="IPR001245">
    <property type="entry name" value="Ser-Thr/Tyr_kinase_cat_dom"/>
</dbReference>
<evidence type="ECO:0000256" key="5">
    <source>
        <dbReference type="ARBA" id="ARBA00051243"/>
    </source>
</evidence>
<protein>
    <recommendedName>
        <fullName evidence="8">Protein kinase domain-containing protein</fullName>
    </recommendedName>
</protein>
<dbReference type="Gene3D" id="3.30.200.20">
    <property type="entry name" value="Phosphorylase Kinase, domain 1"/>
    <property type="match status" value="1"/>
</dbReference>
<evidence type="ECO:0000256" key="1">
    <source>
        <dbReference type="ARBA" id="ARBA00004167"/>
    </source>
</evidence>
<evidence type="ECO:0000256" key="4">
    <source>
        <dbReference type="ARBA" id="ARBA00023136"/>
    </source>
</evidence>
<feature type="domain" description="Protein kinase" evidence="8">
    <location>
        <begin position="906"/>
        <end position="1178"/>
    </location>
</feature>
<proteinExistence type="predicted"/>
<dbReference type="SMART" id="SM00219">
    <property type="entry name" value="TyrKc"/>
    <property type="match status" value="1"/>
</dbReference>
<dbReference type="PRINTS" id="PR00109">
    <property type="entry name" value="TYRKINASE"/>
</dbReference>
<evidence type="ECO:0000313" key="9">
    <source>
        <dbReference type="EnsemblMetazoa" id="SCAU001656-PA"/>
    </source>
</evidence>
<dbReference type="SUPFAM" id="SSF56112">
    <property type="entry name" value="Protein kinase-like (PK-like)"/>
    <property type="match status" value="1"/>
</dbReference>
<name>A0A1I8NSL6_STOCA</name>
<dbReference type="PROSITE" id="PS00109">
    <property type="entry name" value="PROTEIN_KINASE_TYR"/>
    <property type="match status" value="1"/>
</dbReference>
<dbReference type="GO" id="GO:0005886">
    <property type="term" value="C:plasma membrane"/>
    <property type="evidence" value="ECO:0007669"/>
    <property type="project" value="TreeGrafter"/>
</dbReference>
<evidence type="ECO:0000313" key="10">
    <source>
        <dbReference type="Proteomes" id="UP000095300"/>
    </source>
</evidence>
<keyword evidence="6" id="KW-0547">Nucleotide-binding</keyword>
<dbReference type="PROSITE" id="PS50011">
    <property type="entry name" value="PROTEIN_KINASE_DOM"/>
    <property type="match status" value="1"/>
</dbReference>
<dbReference type="CDD" id="cd06366">
    <property type="entry name" value="PBP1_GABAb_receptor"/>
    <property type="match status" value="1"/>
</dbReference>
<evidence type="ECO:0000259" key="8">
    <source>
        <dbReference type="PROSITE" id="PS50011"/>
    </source>
</evidence>
<dbReference type="PANTHER" id="PTHR24416">
    <property type="entry name" value="TYROSINE-PROTEIN KINASE RECEPTOR"/>
    <property type="match status" value="1"/>
</dbReference>
<dbReference type="PRINTS" id="PR01176">
    <property type="entry name" value="GABABRECEPTR"/>
</dbReference>
<dbReference type="InterPro" id="IPR000719">
    <property type="entry name" value="Prot_kinase_dom"/>
</dbReference>
<dbReference type="EnsemblMetazoa" id="SCAU001656-RA">
    <property type="protein sequence ID" value="SCAU001656-PA"/>
    <property type="gene ID" value="SCAU001656"/>
</dbReference>
<feature type="transmembrane region" description="Helical" evidence="7">
    <location>
        <begin position="12"/>
        <end position="32"/>
    </location>
</feature>
<dbReference type="GO" id="GO:0004714">
    <property type="term" value="F:transmembrane receptor protein tyrosine kinase activity"/>
    <property type="evidence" value="ECO:0007669"/>
    <property type="project" value="UniProtKB-EC"/>
</dbReference>
<dbReference type="Gene3D" id="3.40.50.2300">
    <property type="match status" value="2"/>
</dbReference>
<keyword evidence="10" id="KW-1185">Reference proteome</keyword>
<dbReference type="FunFam" id="1.10.510.10:FF:001227">
    <property type="entry name" value="Tyrosine-protein kinase receptor"/>
    <property type="match status" value="1"/>
</dbReference>
<organism evidence="9 10">
    <name type="scientific">Stomoxys calcitrans</name>
    <name type="common">Stable fly</name>
    <name type="synonym">Conops calcitrans</name>
    <dbReference type="NCBI Taxonomy" id="35570"/>
    <lineage>
        <taxon>Eukaryota</taxon>
        <taxon>Metazoa</taxon>
        <taxon>Ecdysozoa</taxon>
        <taxon>Arthropoda</taxon>
        <taxon>Hexapoda</taxon>
        <taxon>Insecta</taxon>
        <taxon>Pterygota</taxon>
        <taxon>Neoptera</taxon>
        <taxon>Endopterygota</taxon>
        <taxon>Diptera</taxon>
        <taxon>Brachycera</taxon>
        <taxon>Muscomorpha</taxon>
        <taxon>Muscoidea</taxon>
        <taxon>Muscidae</taxon>
        <taxon>Stomoxys</taxon>
    </lineage>
</organism>
<dbReference type="Pfam" id="PF01094">
    <property type="entry name" value="ANF_receptor"/>
    <property type="match status" value="1"/>
</dbReference>
<evidence type="ECO:0000256" key="6">
    <source>
        <dbReference type="PROSITE-ProRule" id="PRU10141"/>
    </source>
</evidence>
<dbReference type="VEuPathDB" id="VectorBase:SCAU001656"/>
<dbReference type="GO" id="GO:0005524">
    <property type="term" value="F:ATP binding"/>
    <property type="evidence" value="ECO:0007669"/>
    <property type="project" value="UniProtKB-UniRule"/>
</dbReference>
<dbReference type="GO" id="GO:0043235">
    <property type="term" value="C:receptor complex"/>
    <property type="evidence" value="ECO:0007669"/>
    <property type="project" value="TreeGrafter"/>
</dbReference>
<dbReference type="InterPro" id="IPR020635">
    <property type="entry name" value="Tyr_kinase_cat_dom"/>
</dbReference>
<keyword evidence="4 7" id="KW-0472">Membrane</keyword>
<dbReference type="CDD" id="cd00192">
    <property type="entry name" value="PTKc"/>
    <property type="match status" value="1"/>
</dbReference>
<dbReference type="PROSITE" id="PS00107">
    <property type="entry name" value="PROTEIN_KINASE_ATP"/>
    <property type="match status" value="1"/>
</dbReference>
<evidence type="ECO:0000256" key="3">
    <source>
        <dbReference type="ARBA" id="ARBA00022989"/>
    </source>
</evidence>
<feature type="transmembrane region" description="Helical" evidence="7">
    <location>
        <begin position="843"/>
        <end position="865"/>
    </location>
</feature>
<dbReference type="SUPFAM" id="SSF53822">
    <property type="entry name" value="Periplasmic binding protein-like I"/>
    <property type="match status" value="1"/>
</dbReference>
<comment type="catalytic activity">
    <reaction evidence="5">
        <text>L-tyrosyl-[protein] + ATP = O-phospho-L-tyrosyl-[protein] + ADP + H(+)</text>
        <dbReference type="Rhea" id="RHEA:10596"/>
        <dbReference type="Rhea" id="RHEA-COMP:10136"/>
        <dbReference type="Rhea" id="RHEA-COMP:20101"/>
        <dbReference type="ChEBI" id="CHEBI:15378"/>
        <dbReference type="ChEBI" id="CHEBI:30616"/>
        <dbReference type="ChEBI" id="CHEBI:46858"/>
        <dbReference type="ChEBI" id="CHEBI:61978"/>
        <dbReference type="ChEBI" id="CHEBI:456216"/>
        <dbReference type="EC" id="2.7.10.1"/>
    </reaction>
</comment>
<dbReference type="InterPro" id="IPR008266">
    <property type="entry name" value="Tyr_kinase_AS"/>
</dbReference>
<gene>
    <name evidence="9" type="primary">106092877</name>
</gene>
<dbReference type="Pfam" id="PF07714">
    <property type="entry name" value="PK_Tyr_Ser-Thr"/>
    <property type="match status" value="1"/>
</dbReference>
<comment type="subcellular location">
    <subcellularLocation>
        <location evidence="1">Membrane</location>
        <topology evidence="1">Single-pass membrane protein</topology>
    </subcellularLocation>
</comment>
<evidence type="ECO:0000256" key="7">
    <source>
        <dbReference type="SAM" id="Phobius"/>
    </source>
</evidence>
<dbReference type="InterPro" id="IPR028082">
    <property type="entry name" value="Peripla_BP_I"/>
</dbReference>
<dbReference type="Proteomes" id="UP000095300">
    <property type="component" value="Unassembled WGS sequence"/>
</dbReference>
<dbReference type="OrthoDB" id="73209at2759"/>